<evidence type="ECO:0000259" key="14">
    <source>
        <dbReference type="Pfam" id="PF01113"/>
    </source>
</evidence>
<dbReference type="InterPro" id="IPR022663">
    <property type="entry name" value="DapB_C"/>
</dbReference>
<evidence type="ECO:0000256" key="10">
    <source>
        <dbReference type="ARBA" id="ARBA00038983"/>
    </source>
</evidence>
<comment type="similarity">
    <text evidence="1">Belongs to the DapB family.</text>
</comment>
<keyword evidence="2" id="KW-0963">Cytoplasm</keyword>
<reference evidence="16" key="1">
    <citation type="submission" date="2020-08" db="EMBL/GenBank/DDBJ databases">
        <title>Genome public.</title>
        <authorList>
            <person name="Liu C."/>
            <person name="Sun Q."/>
        </authorList>
    </citation>
    <scope>NUCLEOTIDE SEQUENCE</scope>
    <source>
        <strain evidence="16">NSJ-24</strain>
    </source>
</reference>
<keyword evidence="5" id="KW-0220">Diaminopimelate biosynthesis</keyword>
<keyword evidence="8" id="KW-0457">Lysine biosynthesis</keyword>
<feature type="domain" description="Dihydrodipicolinate reductase N-terminal" evidence="14">
    <location>
        <begin position="2"/>
        <end position="125"/>
    </location>
</feature>
<keyword evidence="3" id="KW-0028">Amino-acid biosynthesis</keyword>
<evidence type="ECO:0000256" key="7">
    <source>
        <dbReference type="ARBA" id="ARBA00023027"/>
    </source>
</evidence>
<dbReference type="CDD" id="cd02274">
    <property type="entry name" value="DHDPR_N"/>
    <property type="match status" value="1"/>
</dbReference>
<evidence type="ECO:0000313" key="16">
    <source>
        <dbReference type="EMBL" id="MBC8567356.1"/>
    </source>
</evidence>
<evidence type="ECO:0000256" key="4">
    <source>
        <dbReference type="ARBA" id="ARBA00022857"/>
    </source>
</evidence>
<evidence type="ECO:0000256" key="1">
    <source>
        <dbReference type="ARBA" id="ARBA00006642"/>
    </source>
</evidence>
<dbReference type="NCBIfam" id="TIGR00036">
    <property type="entry name" value="dapB"/>
    <property type="match status" value="1"/>
</dbReference>
<evidence type="ECO:0000313" key="17">
    <source>
        <dbReference type="Proteomes" id="UP000610862"/>
    </source>
</evidence>
<keyword evidence="17" id="KW-1185">Reference proteome</keyword>
<accession>A0A926E891</accession>
<evidence type="ECO:0000256" key="12">
    <source>
        <dbReference type="ARBA" id="ARBA00049396"/>
    </source>
</evidence>
<dbReference type="InterPro" id="IPR022664">
    <property type="entry name" value="DapB_N_CS"/>
</dbReference>
<dbReference type="SUPFAM" id="SSF51735">
    <property type="entry name" value="NAD(P)-binding Rossmann-fold domains"/>
    <property type="match status" value="1"/>
</dbReference>
<evidence type="ECO:0000256" key="3">
    <source>
        <dbReference type="ARBA" id="ARBA00022605"/>
    </source>
</evidence>
<evidence type="ECO:0000256" key="2">
    <source>
        <dbReference type="ARBA" id="ARBA00022490"/>
    </source>
</evidence>
<dbReference type="AlphaFoldDB" id="A0A926E891"/>
<evidence type="ECO:0000259" key="15">
    <source>
        <dbReference type="Pfam" id="PF05173"/>
    </source>
</evidence>
<feature type="domain" description="Dihydrodipicolinate reductase C-terminal" evidence="15">
    <location>
        <begin position="130"/>
        <end position="249"/>
    </location>
</feature>
<dbReference type="GO" id="GO:0019877">
    <property type="term" value="P:diaminopimelate biosynthetic process"/>
    <property type="evidence" value="ECO:0007669"/>
    <property type="project" value="UniProtKB-KW"/>
</dbReference>
<evidence type="ECO:0000256" key="6">
    <source>
        <dbReference type="ARBA" id="ARBA00023002"/>
    </source>
</evidence>
<proteinExistence type="inferred from homology"/>
<dbReference type="PANTHER" id="PTHR20836">
    <property type="entry name" value="DIHYDRODIPICOLINATE REDUCTASE"/>
    <property type="match status" value="1"/>
</dbReference>
<dbReference type="Gene3D" id="3.30.360.10">
    <property type="entry name" value="Dihydrodipicolinate Reductase, domain 2"/>
    <property type="match status" value="1"/>
</dbReference>
<evidence type="ECO:0000256" key="9">
    <source>
        <dbReference type="ARBA" id="ARBA00037922"/>
    </source>
</evidence>
<dbReference type="Gene3D" id="3.40.50.720">
    <property type="entry name" value="NAD(P)-binding Rossmann-like Domain"/>
    <property type="match status" value="1"/>
</dbReference>
<comment type="caution">
    <text evidence="16">The sequence shown here is derived from an EMBL/GenBank/DDBJ whole genome shotgun (WGS) entry which is preliminary data.</text>
</comment>
<organism evidence="16 17">
    <name type="scientific">Lentihominibacter hominis</name>
    <dbReference type="NCBI Taxonomy" id="2763645"/>
    <lineage>
        <taxon>Bacteria</taxon>
        <taxon>Bacillati</taxon>
        <taxon>Bacillota</taxon>
        <taxon>Clostridia</taxon>
        <taxon>Peptostreptococcales</taxon>
        <taxon>Anaerovoracaceae</taxon>
        <taxon>Lentihominibacter</taxon>
    </lineage>
</organism>
<dbReference type="Proteomes" id="UP000610862">
    <property type="component" value="Unassembled WGS sequence"/>
</dbReference>
<dbReference type="PIRSF" id="PIRSF000161">
    <property type="entry name" value="DHPR"/>
    <property type="match status" value="1"/>
</dbReference>
<dbReference type="GO" id="GO:0009089">
    <property type="term" value="P:lysine biosynthetic process via diaminopimelate"/>
    <property type="evidence" value="ECO:0007669"/>
    <property type="project" value="UniProtKB-UniRule"/>
</dbReference>
<comment type="catalytic activity">
    <reaction evidence="11">
        <text>(S)-2,3,4,5-tetrahydrodipicolinate + NADP(+) + H2O = (2S,4S)-4-hydroxy-2,3,4,5-tetrahydrodipicolinate + NADPH + H(+)</text>
        <dbReference type="Rhea" id="RHEA:35331"/>
        <dbReference type="ChEBI" id="CHEBI:15377"/>
        <dbReference type="ChEBI" id="CHEBI:15378"/>
        <dbReference type="ChEBI" id="CHEBI:16845"/>
        <dbReference type="ChEBI" id="CHEBI:57783"/>
        <dbReference type="ChEBI" id="CHEBI:58349"/>
        <dbReference type="ChEBI" id="CHEBI:67139"/>
        <dbReference type="EC" id="1.17.1.8"/>
    </reaction>
</comment>
<dbReference type="GO" id="GO:0008839">
    <property type="term" value="F:4-hydroxy-tetrahydrodipicolinate reductase"/>
    <property type="evidence" value="ECO:0007669"/>
    <property type="project" value="UniProtKB-UniRule"/>
</dbReference>
<keyword evidence="6 16" id="KW-0560">Oxidoreductase</keyword>
<protein>
    <recommendedName>
        <fullName evidence="10 13">4-hydroxy-tetrahydrodipicolinate reductase</fullName>
        <ecNumber evidence="10 13">1.17.1.8</ecNumber>
    </recommendedName>
</protein>
<comment type="catalytic activity">
    <reaction evidence="12">
        <text>(S)-2,3,4,5-tetrahydrodipicolinate + NAD(+) + H2O = (2S,4S)-4-hydroxy-2,3,4,5-tetrahydrodipicolinate + NADH + H(+)</text>
        <dbReference type="Rhea" id="RHEA:35323"/>
        <dbReference type="ChEBI" id="CHEBI:15377"/>
        <dbReference type="ChEBI" id="CHEBI:15378"/>
        <dbReference type="ChEBI" id="CHEBI:16845"/>
        <dbReference type="ChEBI" id="CHEBI:57540"/>
        <dbReference type="ChEBI" id="CHEBI:57945"/>
        <dbReference type="ChEBI" id="CHEBI:67139"/>
        <dbReference type="EC" id="1.17.1.8"/>
    </reaction>
</comment>
<evidence type="ECO:0000256" key="5">
    <source>
        <dbReference type="ARBA" id="ARBA00022915"/>
    </source>
</evidence>
<comment type="pathway">
    <text evidence="9">Amino-acid biosynthesis; L-lysine biosynthesis via DAP pathway; (S)-tetrahydrodipicolinate from L-aspartate: step 4/4.</text>
</comment>
<sequence length="254" mass="27969">MVKIVITAPRGNMARLIAQEAYKRKNIQIIGAVGAPGRDYIGKDVGIVSGVGFEIGALVYDDIDEIIEKCDMVVDFSTVELSVRILESCIRHEKTFICGTTGFSCEQDKKMTEAADVIPMMKAANTSYVVNVMKKLLGEAAEKLGNKCKIEIIEMHSETKKDAPSGTAVEIAEEISEHSPDKNYEDIEIHSVRAGNTPSSHRVVFGCMGEKMEISHDAYDWRCYASGACDAVLFMKGKRAGLYTMEDVIEDNKI</sequence>
<dbReference type="PANTHER" id="PTHR20836:SF0">
    <property type="entry name" value="4-HYDROXY-TETRAHYDRODIPICOLINATE REDUCTASE 1, CHLOROPLASTIC-RELATED"/>
    <property type="match status" value="1"/>
</dbReference>
<gene>
    <name evidence="16" type="primary">dapB</name>
    <name evidence="16" type="ORF">H8692_01075</name>
</gene>
<dbReference type="SUPFAM" id="SSF55347">
    <property type="entry name" value="Glyceraldehyde-3-phosphate dehydrogenase-like, C-terminal domain"/>
    <property type="match status" value="1"/>
</dbReference>
<dbReference type="PROSITE" id="PS01298">
    <property type="entry name" value="DAPB"/>
    <property type="match status" value="1"/>
</dbReference>
<dbReference type="GO" id="GO:0005829">
    <property type="term" value="C:cytosol"/>
    <property type="evidence" value="ECO:0007669"/>
    <property type="project" value="TreeGrafter"/>
</dbReference>
<evidence type="ECO:0000256" key="13">
    <source>
        <dbReference type="NCBIfam" id="TIGR00036"/>
    </source>
</evidence>
<name>A0A926E891_9FIRM</name>
<dbReference type="RefSeq" id="WP_177269262.1">
    <property type="nucleotide sequence ID" value="NZ_JACRTA010000001.1"/>
</dbReference>
<dbReference type="Pfam" id="PF01113">
    <property type="entry name" value="DapB_N"/>
    <property type="match status" value="1"/>
</dbReference>
<dbReference type="EMBL" id="JACRTA010000001">
    <property type="protein sequence ID" value="MBC8567356.1"/>
    <property type="molecule type" value="Genomic_DNA"/>
</dbReference>
<evidence type="ECO:0000256" key="8">
    <source>
        <dbReference type="ARBA" id="ARBA00023154"/>
    </source>
</evidence>
<keyword evidence="7" id="KW-0520">NAD</keyword>
<dbReference type="Pfam" id="PF05173">
    <property type="entry name" value="DapB_C"/>
    <property type="match status" value="1"/>
</dbReference>
<dbReference type="EC" id="1.17.1.8" evidence="10 13"/>
<evidence type="ECO:0000256" key="11">
    <source>
        <dbReference type="ARBA" id="ARBA00049080"/>
    </source>
</evidence>
<dbReference type="InterPro" id="IPR000846">
    <property type="entry name" value="DapB_N"/>
</dbReference>
<dbReference type="InterPro" id="IPR023940">
    <property type="entry name" value="DHDPR_bac"/>
</dbReference>
<dbReference type="InterPro" id="IPR036291">
    <property type="entry name" value="NAD(P)-bd_dom_sf"/>
</dbReference>
<keyword evidence="4" id="KW-0521">NADP</keyword>